<keyword evidence="1" id="KW-1133">Transmembrane helix</keyword>
<keyword evidence="1" id="KW-0812">Transmembrane</keyword>
<gene>
    <name evidence="2" type="ORF">METZ01_LOCUS147580</name>
</gene>
<sequence>MKKEPLAKKDERTLKIVIVVGFVALTVFFTYALARILPI</sequence>
<protein>
    <submittedName>
        <fullName evidence="2">Uncharacterized protein</fullName>
    </submittedName>
</protein>
<reference evidence="2" key="1">
    <citation type="submission" date="2018-05" db="EMBL/GenBank/DDBJ databases">
        <authorList>
            <person name="Lanie J.A."/>
            <person name="Ng W.-L."/>
            <person name="Kazmierczak K.M."/>
            <person name="Andrzejewski T.M."/>
            <person name="Davidsen T.M."/>
            <person name="Wayne K.J."/>
            <person name="Tettelin H."/>
            <person name="Glass J.I."/>
            <person name="Rusch D."/>
            <person name="Podicherti R."/>
            <person name="Tsui H.-C.T."/>
            <person name="Winkler M.E."/>
        </authorList>
    </citation>
    <scope>NUCLEOTIDE SEQUENCE</scope>
</reference>
<feature type="transmembrane region" description="Helical" evidence="1">
    <location>
        <begin position="12"/>
        <end position="34"/>
    </location>
</feature>
<name>A0A381ZZM4_9ZZZZ</name>
<keyword evidence="1" id="KW-0472">Membrane</keyword>
<organism evidence="2">
    <name type="scientific">marine metagenome</name>
    <dbReference type="NCBI Taxonomy" id="408172"/>
    <lineage>
        <taxon>unclassified sequences</taxon>
        <taxon>metagenomes</taxon>
        <taxon>ecological metagenomes</taxon>
    </lineage>
</organism>
<evidence type="ECO:0000256" key="1">
    <source>
        <dbReference type="SAM" id="Phobius"/>
    </source>
</evidence>
<accession>A0A381ZZM4</accession>
<dbReference type="AlphaFoldDB" id="A0A381ZZM4"/>
<dbReference type="EMBL" id="UINC01023313">
    <property type="protein sequence ID" value="SVA94726.1"/>
    <property type="molecule type" value="Genomic_DNA"/>
</dbReference>
<proteinExistence type="predicted"/>
<evidence type="ECO:0000313" key="2">
    <source>
        <dbReference type="EMBL" id="SVA94726.1"/>
    </source>
</evidence>